<dbReference type="PROSITE" id="PS01180">
    <property type="entry name" value="CUB"/>
    <property type="match status" value="1"/>
</dbReference>
<dbReference type="SMART" id="SM00042">
    <property type="entry name" value="CUB"/>
    <property type="match status" value="1"/>
</dbReference>
<comment type="caution">
    <text evidence="3">Lacks conserved residue(s) required for the propagation of feature annotation.</text>
</comment>
<feature type="region of interest" description="Disordered" evidence="4">
    <location>
        <begin position="91"/>
        <end position="110"/>
    </location>
</feature>
<evidence type="ECO:0000259" key="5">
    <source>
        <dbReference type="PROSITE" id="PS01180"/>
    </source>
</evidence>
<keyword evidence="1" id="KW-0677">Repeat</keyword>
<sequence>MICGTATVNYDEEALMAMLTPHMELGFFVFGEIITRPSAANKNFPYHVRTSQIGIVEEATTGAKFPHHVYGNVTFISDSVPNFTELFSIPQSTGSNTSNTRKQMEDTSSADRSLTSNCVVTTSELSGAPVLLKPSLGKLCIAKYFQQCPFYGASTGSCGSHSGPLEKLRLLSNTKTQLYPLVHPLSELVKENTSCSSFTETRRPPCFTRNRSGPSSRCPLRSRIGLYMGRGGSGAAVGCGGPWAGLKKVDKIQNLADSGRREVLLSASGYVTDGPGNYSVNGNCEWLVEAPSSSYRILLTFMFMDTECTYDYLFIYDGDSPSSPLLASLSGSTLPPTIEATSGKVWYP</sequence>
<dbReference type="PANTHER" id="PTHR24251">
    <property type="entry name" value="OVOCHYMASE-RELATED"/>
    <property type="match status" value="1"/>
</dbReference>
<dbReference type="InterPro" id="IPR035914">
    <property type="entry name" value="Sperma_CUB_dom_sf"/>
</dbReference>
<proteinExistence type="predicted"/>
<feature type="domain" description="CUB" evidence="5">
    <location>
        <begin position="239"/>
        <end position="348"/>
    </location>
</feature>
<dbReference type="InterPro" id="IPR000859">
    <property type="entry name" value="CUB_dom"/>
</dbReference>
<protein>
    <recommendedName>
        <fullName evidence="5">CUB domain-containing protein</fullName>
    </recommendedName>
</protein>
<keyword evidence="2" id="KW-1015">Disulfide bond</keyword>
<dbReference type="OrthoDB" id="263283at2759"/>
<evidence type="ECO:0000256" key="2">
    <source>
        <dbReference type="ARBA" id="ARBA00023157"/>
    </source>
</evidence>
<reference evidence="6 7" key="1">
    <citation type="journal article" date="2013" name="Proc. Natl. Acad. Sci. U.S.A.">
        <title>The king cobra genome reveals dynamic gene evolution and adaptation in the snake venom system.</title>
        <authorList>
            <person name="Vonk F.J."/>
            <person name="Casewell N.R."/>
            <person name="Henkel C.V."/>
            <person name="Heimberg A.M."/>
            <person name="Jansen H.J."/>
            <person name="McCleary R.J."/>
            <person name="Kerkkamp H.M."/>
            <person name="Vos R.A."/>
            <person name="Guerreiro I."/>
            <person name="Calvete J.J."/>
            <person name="Wuster W."/>
            <person name="Woods A.E."/>
            <person name="Logan J.M."/>
            <person name="Harrison R.A."/>
            <person name="Castoe T.A."/>
            <person name="de Koning A.P."/>
            <person name="Pollock D.D."/>
            <person name="Yandell M."/>
            <person name="Calderon D."/>
            <person name="Renjifo C."/>
            <person name="Currier R.B."/>
            <person name="Salgado D."/>
            <person name="Pla D."/>
            <person name="Sanz L."/>
            <person name="Hyder A.S."/>
            <person name="Ribeiro J.M."/>
            <person name="Arntzen J.W."/>
            <person name="van den Thillart G.E."/>
            <person name="Boetzer M."/>
            <person name="Pirovano W."/>
            <person name="Dirks R.P."/>
            <person name="Spaink H.P."/>
            <person name="Duboule D."/>
            <person name="McGlinn E."/>
            <person name="Kini R.M."/>
            <person name="Richardson M.K."/>
        </authorList>
    </citation>
    <scope>NUCLEOTIDE SEQUENCE</scope>
    <source>
        <tissue evidence="6">Blood</tissue>
    </source>
</reference>
<evidence type="ECO:0000256" key="4">
    <source>
        <dbReference type="SAM" id="MobiDB-lite"/>
    </source>
</evidence>
<name>V8NN09_OPHHA</name>
<comment type="caution">
    <text evidence="6">The sequence shown here is derived from an EMBL/GenBank/DDBJ whole genome shotgun (WGS) entry which is preliminary data.</text>
</comment>
<dbReference type="Gene3D" id="2.60.120.290">
    <property type="entry name" value="Spermadhesin, CUB domain"/>
    <property type="match status" value="1"/>
</dbReference>
<dbReference type="SUPFAM" id="SSF49854">
    <property type="entry name" value="Spermadhesin, CUB domain"/>
    <property type="match status" value="1"/>
</dbReference>
<dbReference type="Proteomes" id="UP000018936">
    <property type="component" value="Unassembled WGS sequence"/>
</dbReference>
<evidence type="ECO:0000256" key="1">
    <source>
        <dbReference type="ARBA" id="ARBA00022737"/>
    </source>
</evidence>
<evidence type="ECO:0000313" key="7">
    <source>
        <dbReference type="Proteomes" id="UP000018936"/>
    </source>
</evidence>
<feature type="non-terminal residue" evidence="6">
    <location>
        <position position="1"/>
    </location>
</feature>
<dbReference type="PANTHER" id="PTHR24251:SF37">
    <property type="entry name" value="CUB DOMAIN-CONTAINING PROTEIN"/>
    <property type="match status" value="1"/>
</dbReference>
<evidence type="ECO:0000256" key="3">
    <source>
        <dbReference type="PROSITE-ProRule" id="PRU00059"/>
    </source>
</evidence>
<evidence type="ECO:0000313" key="6">
    <source>
        <dbReference type="EMBL" id="ETE63664.1"/>
    </source>
</evidence>
<dbReference type="EMBL" id="AZIM01002628">
    <property type="protein sequence ID" value="ETE63664.1"/>
    <property type="molecule type" value="Genomic_DNA"/>
</dbReference>
<organism evidence="6 7">
    <name type="scientific">Ophiophagus hannah</name>
    <name type="common">King cobra</name>
    <name type="synonym">Naja hannah</name>
    <dbReference type="NCBI Taxonomy" id="8665"/>
    <lineage>
        <taxon>Eukaryota</taxon>
        <taxon>Metazoa</taxon>
        <taxon>Chordata</taxon>
        <taxon>Craniata</taxon>
        <taxon>Vertebrata</taxon>
        <taxon>Euteleostomi</taxon>
        <taxon>Lepidosauria</taxon>
        <taxon>Squamata</taxon>
        <taxon>Bifurcata</taxon>
        <taxon>Unidentata</taxon>
        <taxon>Episquamata</taxon>
        <taxon>Toxicofera</taxon>
        <taxon>Serpentes</taxon>
        <taxon>Colubroidea</taxon>
        <taxon>Elapidae</taxon>
        <taxon>Elapinae</taxon>
        <taxon>Ophiophagus</taxon>
    </lineage>
</organism>
<dbReference type="AlphaFoldDB" id="V8NN09"/>
<dbReference type="CDD" id="cd00041">
    <property type="entry name" value="CUB"/>
    <property type="match status" value="1"/>
</dbReference>
<keyword evidence="7" id="KW-1185">Reference proteome</keyword>
<dbReference type="Pfam" id="PF00431">
    <property type="entry name" value="CUB"/>
    <property type="match status" value="1"/>
</dbReference>
<gene>
    <name evidence="6" type="ORF">L345_10570</name>
</gene>
<accession>V8NN09</accession>